<dbReference type="InterPro" id="IPR013103">
    <property type="entry name" value="RVT_2"/>
</dbReference>
<accession>A0A371H4E0</accession>
<proteinExistence type="predicted"/>
<evidence type="ECO:0000259" key="1">
    <source>
        <dbReference type="Pfam" id="PF07727"/>
    </source>
</evidence>
<comment type="caution">
    <text evidence="2">The sequence shown here is derived from an EMBL/GenBank/DDBJ whole genome shotgun (WGS) entry which is preliminary data.</text>
</comment>
<dbReference type="Pfam" id="PF07727">
    <property type="entry name" value="RVT_2"/>
    <property type="match status" value="1"/>
</dbReference>
<sequence length="271" mass="30771">MTDLGKMRYFLGIEVLQGCNGIFIGQKKYIKEILDRYNMLDCNLVKNPIVPGIKLLETDQGVEVDSTLFKQLVGSLMYLTATRPDIAHYISLISHFMEHPKDKHFLAAKRILRYLQGTQNLGIFYKAGGNEELLAYTDSDYAGDLDNRKSTSGYAFMLGDGKQPVVSLSTTEAEFIAAALCACQYVWLRRILEHLDYCQKGATVMFRDNASTIKLSKNPVLHGRCKHIDVRFYFLRDLCNDGVIQLNYCNTGEQLADIMTKLLKVESFQHL</sequence>
<dbReference type="EMBL" id="QJKJ01003600">
    <property type="protein sequence ID" value="RDX97647.1"/>
    <property type="molecule type" value="Genomic_DNA"/>
</dbReference>
<dbReference type="CDD" id="cd09272">
    <property type="entry name" value="RNase_HI_RT_Ty1"/>
    <property type="match status" value="1"/>
</dbReference>
<dbReference type="PANTHER" id="PTHR11439">
    <property type="entry name" value="GAG-POL-RELATED RETROTRANSPOSON"/>
    <property type="match status" value="1"/>
</dbReference>
<evidence type="ECO:0000313" key="3">
    <source>
        <dbReference type="Proteomes" id="UP000257109"/>
    </source>
</evidence>
<gene>
    <name evidence="2" type="ORF">CR513_19561</name>
</gene>
<dbReference type="PANTHER" id="PTHR11439:SF517">
    <property type="entry name" value="CYSTEINE-RICH RLK (RECEPTOR-LIKE PROTEIN KINASE) 8"/>
    <property type="match status" value="1"/>
</dbReference>
<keyword evidence="3" id="KW-1185">Reference proteome</keyword>
<reference evidence="2" key="1">
    <citation type="submission" date="2018-05" db="EMBL/GenBank/DDBJ databases">
        <title>Draft genome of Mucuna pruriens seed.</title>
        <authorList>
            <person name="Nnadi N.E."/>
            <person name="Vos R."/>
            <person name="Hasami M.H."/>
            <person name="Devisetty U.K."/>
            <person name="Aguiy J.C."/>
        </authorList>
    </citation>
    <scope>NUCLEOTIDE SEQUENCE [LARGE SCALE GENOMIC DNA]</scope>
    <source>
        <strain evidence="2">JCA_2017</strain>
    </source>
</reference>
<dbReference type="InterPro" id="IPR043502">
    <property type="entry name" value="DNA/RNA_pol_sf"/>
</dbReference>
<name>A0A371H4E0_MUCPR</name>
<evidence type="ECO:0000313" key="2">
    <source>
        <dbReference type="EMBL" id="RDX97647.1"/>
    </source>
</evidence>
<dbReference type="SUPFAM" id="SSF56672">
    <property type="entry name" value="DNA/RNA polymerases"/>
    <property type="match status" value="1"/>
</dbReference>
<dbReference type="OrthoDB" id="1721964at2759"/>
<dbReference type="Proteomes" id="UP000257109">
    <property type="component" value="Unassembled WGS sequence"/>
</dbReference>
<feature type="non-terminal residue" evidence="2">
    <location>
        <position position="1"/>
    </location>
</feature>
<dbReference type="AlphaFoldDB" id="A0A371H4E0"/>
<organism evidence="2 3">
    <name type="scientific">Mucuna pruriens</name>
    <name type="common">Velvet bean</name>
    <name type="synonym">Dolichos pruriens</name>
    <dbReference type="NCBI Taxonomy" id="157652"/>
    <lineage>
        <taxon>Eukaryota</taxon>
        <taxon>Viridiplantae</taxon>
        <taxon>Streptophyta</taxon>
        <taxon>Embryophyta</taxon>
        <taxon>Tracheophyta</taxon>
        <taxon>Spermatophyta</taxon>
        <taxon>Magnoliopsida</taxon>
        <taxon>eudicotyledons</taxon>
        <taxon>Gunneridae</taxon>
        <taxon>Pentapetalae</taxon>
        <taxon>rosids</taxon>
        <taxon>fabids</taxon>
        <taxon>Fabales</taxon>
        <taxon>Fabaceae</taxon>
        <taxon>Papilionoideae</taxon>
        <taxon>50 kb inversion clade</taxon>
        <taxon>NPAAA clade</taxon>
        <taxon>indigoferoid/millettioid clade</taxon>
        <taxon>Phaseoleae</taxon>
        <taxon>Mucuna</taxon>
    </lineage>
</organism>
<protein>
    <recommendedName>
        <fullName evidence="1">Reverse transcriptase Ty1/copia-type domain-containing protein</fullName>
    </recommendedName>
</protein>
<feature type="domain" description="Reverse transcriptase Ty1/copia-type" evidence="1">
    <location>
        <begin position="1"/>
        <end position="50"/>
    </location>
</feature>